<proteinExistence type="predicted"/>
<dbReference type="Proteomes" id="UP000436088">
    <property type="component" value="Unassembled WGS sequence"/>
</dbReference>
<dbReference type="EMBL" id="VEPZ02001771">
    <property type="protein sequence ID" value="KAE8656126.1"/>
    <property type="molecule type" value="Genomic_DNA"/>
</dbReference>
<name>A0A6A2X2K6_HIBSY</name>
<reference evidence="2" key="1">
    <citation type="submission" date="2019-09" db="EMBL/GenBank/DDBJ databases">
        <title>Draft genome information of white flower Hibiscus syriacus.</title>
        <authorList>
            <person name="Kim Y.-M."/>
        </authorList>
    </citation>
    <scope>NUCLEOTIDE SEQUENCE [LARGE SCALE GENOMIC DNA]</scope>
    <source>
        <strain evidence="2">YM2019G1</strain>
    </source>
</reference>
<evidence type="ECO:0000259" key="1">
    <source>
        <dbReference type="Pfam" id="PF00078"/>
    </source>
</evidence>
<keyword evidence="3" id="KW-1185">Reference proteome</keyword>
<feature type="domain" description="Reverse transcriptase" evidence="1">
    <location>
        <begin position="21"/>
        <end position="105"/>
    </location>
</feature>
<dbReference type="AlphaFoldDB" id="A0A6A2X2K6"/>
<evidence type="ECO:0000313" key="2">
    <source>
        <dbReference type="EMBL" id="KAE8656126.1"/>
    </source>
</evidence>
<sequence>MADVNCTVLVLIPKVVEPEQMSQFRPIALCNGIYKIVVKVLVNRLRPLLTDYIDDNQSAFIPDRLIMDNVLIAHELFHFLKHDNGGASRGAALKLDMEKAYERLSGQKVNFTKSNIYLSPATSPERQTQLCSLVDISSVADLGIYLQMPLIVGRNKNQSFGFLCDKVAARVRSWTKNLINYGGRVVYIKVVGQAIPTYIMGCYLIRIGCYLTSLLDDRISGQVTPLLGDGL</sequence>
<accession>A0A6A2X2K6</accession>
<dbReference type="InterPro" id="IPR000477">
    <property type="entry name" value="RT_dom"/>
</dbReference>
<dbReference type="PANTHER" id="PTHR46890">
    <property type="entry name" value="NON-LTR RETROLELEMENT REVERSE TRANSCRIPTASE-LIKE PROTEIN-RELATED"/>
    <property type="match status" value="1"/>
</dbReference>
<evidence type="ECO:0000313" key="3">
    <source>
        <dbReference type="Proteomes" id="UP000436088"/>
    </source>
</evidence>
<dbReference type="Pfam" id="PF00078">
    <property type="entry name" value="RVT_1"/>
    <property type="match status" value="1"/>
</dbReference>
<protein>
    <recommendedName>
        <fullName evidence="1">Reverse transcriptase domain-containing protein</fullName>
    </recommendedName>
</protein>
<dbReference type="InterPro" id="IPR052343">
    <property type="entry name" value="Retrotransposon-Effector_Assoc"/>
</dbReference>
<dbReference type="PANTHER" id="PTHR46890:SF48">
    <property type="entry name" value="RNA-DIRECTED DNA POLYMERASE"/>
    <property type="match status" value="1"/>
</dbReference>
<organism evidence="2 3">
    <name type="scientific">Hibiscus syriacus</name>
    <name type="common">Rose of Sharon</name>
    <dbReference type="NCBI Taxonomy" id="106335"/>
    <lineage>
        <taxon>Eukaryota</taxon>
        <taxon>Viridiplantae</taxon>
        <taxon>Streptophyta</taxon>
        <taxon>Embryophyta</taxon>
        <taxon>Tracheophyta</taxon>
        <taxon>Spermatophyta</taxon>
        <taxon>Magnoliopsida</taxon>
        <taxon>eudicotyledons</taxon>
        <taxon>Gunneridae</taxon>
        <taxon>Pentapetalae</taxon>
        <taxon>rosids</taxon>
        <taxon>malvids</taxon>
        <taxon>Malvales</taxon>
        <taxon>Malvaceae</taxon>
        <taxon>Malvoideae</taxon>
        <taxon>Hibiscus</taxon>
    </lineage>
</organism>
<gene>
    <name evidence="2" type="ORF">F3Y22_tig00117010pilonHSYRG00116</name>
</gene>
<comment type="caution">
    <text evidence="2">The sequence shown here is derived from an EMBL/GenBank/DDBJ whole genome shotgun (WGS) entry which is preliminary data.</text>
</comment>